<evidence type="ECO:0000313" key="1">
    <source>
        <dbReference type="EMBL" id="VDI03883.1"/>
    </source>
</evidence>
<dbReference type="OrthoDB" id="5954868at2759"/>
<keyword evidence="2" id="KW-1185">Reference proteome</keyword>
<dbReference type="InterPro" id="IPR012444">
    <property type="entry name" value="DUF1647"/>
</dbReference>
<name>A0A8B6CFH2_MYTGA</name>
<proteinExistence type="predicted"/>
<dbReference type="PANTHER" id="PTHR31389:SF4">
    <property type="entry name" value="LD39211P"/>
    <property type="match status" value="1"/>
</dbReference>
<protein>
    <submittedName>
        <fullName evidence="1">Uncharacterized protein</fullName>
    </submittedName>
</protein>
<dbReference type="EMBL" id="UYJE01001646">
    <property type="protein sequence ID" value="VDI03883.1"/>
    <property type="molecule type" value="Genomic_DNA"/>
</dbReference>
<dbReference type="PANTHER" id="PTHR31389">
    <property type="entry name" value="LD39211P"/>
    <property type="match status" value="1"/>
</dbReference>
<organism evidence="1 2">
    <name type="scientific">Mytilus galloprovincialis</name>
    <name type="common">Mediterranean mussel</name>
    <dbReference type="NCBI Taxonomy" id="29158"/>
    <lineage>
        <taxon>Eukaryota</taxon>
        <taxon>Metazoa</taxon>
        <taxon>Spiralia</taxon>
        <taxon>Lophotrochozoa</taxon>
        <taxon>Mollusca</taxon>
        <taxon>Bivalvia</taxon>
        <taxon>Autobranchia</taxon>
        <taxon>Pteriomorphia</taxon>
        <taxon>Mytilida</taxon>
        <taxon>Mytiloidea</taxon>
        <taxon>Mytilidae</taxon>
        <taxon>Mytilinae</taxon>
        <taxon>Mytilus</taxon>
    </lineage>
</organism>
<dbReference type="Pfam" id="PF07801">
    <property type="entry name" value="DUF1647"/>
    <property type="match status" value="1"/>
</dbReference>
<comment type="caution">
    <text evidence="1">The sequence shown here is derived from an EMBL/GenBank/DDBJ whole genome shotgun (WGS) entry which is preliminary data.</text>
</comment>
<dbReference type="Proteomes" id="UP000596742">
    <property type="component" value="Unassembled WGS sequence"/>
</dbReference>
<accession>A0A8B6CFH2</accession>
<gene>
    <name evidence="1" type="ORF">MGAL_10B031823</name>
</gene>
<dbReference type="AlphaFoldDB" id="A0A8B6CFH2"/>
<sequence length="358" mass="42224">MLPMHWKLSDKCNIAKREDIDKIIGTWGKQLRNISKYIKPVLYNISRETCFDNFYPDFESNIRKVINYKINMNAPCVENTILDEHDVEFNHFDSINNRNDDIPVIVTAASSDHFNEVQALIKSIHTKLIPIHKNIKVIFYDIGLTQKENEAMKDYCRCEVRTFKFDQFPPHVRLLGAYAWKPLIIFDVLKDFNFVMWLDSCIRFLNRGIKEKLDYIFQKTKLVGIQLQQSPRWVVSKHTKSDTFGYLDETECLYDYPELESGWIVISRNPFVVNTIIKPWIGCALTENCMTHPFPSFLKPCSKDLWKLLLWTKCHRFDQSVLNIIIIRIFNKFRKIIEFDGSRIASISRGDKVNYFPT</sequence>
<evidence type="ECO:0000313" key="2">
    <source>
        <dbReference type="Proteomes" id="UP000596742"/>
    </source>
</evidence>
<reference evidence="1" key="1">
    <citation type="submission" date="2018-11" db="EMBL/GenBank/DDBJ databases">
        <authorList>
            <person name="Alioto T."/>
            <person name="Alioto T."/>
        </authorList>
    </citation>
    <scope>NUCLEOTIDE SEQUENCE</scope>
</reference>